<organism evidence="3 4">
    <name type="scientific">Albibacterium profundi</name>
    <dbReference type="NCBI Taxonomy" id="3134906"/>
    <lineage>
        <taxon>Bacteria</taxon>
        <taxon>Pseudomonadati</taxon>
        <taxon>Bacteroidota</taxon>
        <taxon>Sphingobacteriia</taxon>
        <taxon>Sphingobacteriales</taxon>
        <taxon>Sphingobacteriaceae</taxon>
        <taxon>Albibacterium</taxon>
    </lineage>
</organism>
<evidence type="ECO:0000256" key="1">
    <source>
        <dbReference type="ARBA" id="ARBA00022898"/>
    </source>
</evidence>
<protein>
    <submittedName>
        <fullName evidence="3">Aminotransferase class V-fold PLP-dependent enzyme</fullName>
    </submittedName>
</protein>
<dbReference type="PANTHER" id="PTHR43586">
    <property type="entry name" value="CYSTEINE DESULFURASE"/>
    <property type="match status" value="1"/>
</dbReference>
<keyword evidence="4" id="KW-1185">Reference proteome</keyword>
<dbReference type="RefSeq" id="WP_375557397.1">
    <property type="nucleotide sequence ID" value="NZ_JBBVGT010000002.1"/>
</dbReference>
<sequence>MMKKLFPILSHQTYVDTASSCILTSDLHAWRQQHEADFLANGSQFRTEQGPFIESVRAVVKAFFNAKHAFLVPNFSLAFNAFLETCSTDERFLLMEGEYPSISHPIEARGFETTILEVDENVEQRIYQAVKKYRPSVFAFSIVQYINGFALSLDFIKQLKKDFPELLLVADGTQYCGAGTLDFDDSGLDVLAGSGYKWLLAGYGNGYILMNDSVYNGICKSLENVKISAEFKARDKDAISAHFEPGHLDTLNFGSLKQSLLFLDSLGMNFIETQIANLSMQAKDAFVELDLLDDLLVKRNEVSSIFNIKGDRILFEALQKEKIICIPRGDGIRISFHFFNTKDDLDKILQVIKRNISR</sequence>
<dbReference type="Pfam" id="PF00266">
    <property type="entry name" value="Aminotran_5"/>
    <property type="match status" value="1"/>
</dbReference>
<feature type="domain" description="Aminotransferase class V" evidence="2">
    <location>
        <begin position="42"/>
        <end position="347"/>
    </location>
</feature>
<keyword evidence="3" id="KW-0808">Transferase</keyword>
<comment type="caution">
    <text evidence="3">The sequence shown here is derived from an EMBL/GenBank/DDBJ whole genome shotgun (WGS) entry which is preliminary data.</text>
</comment>
<dbReference type="Gene3D" id="3.90.1150.10">
    <property type="entry name" value="Aspartate Aminotransferase, domain 1"/>
    <property type="match status" value="1"/>
</dbReference>
<dbReference type="InterPro" id="IPR015422">
    <property type="entry name" value="PyrdxlP-dep_Trfase_small"/>
</dbReference>
<dbReference type="Gene3D" id="3.40.640.10">
    <property type="entry name" value="Type I PLP-dependent aspartate aminotransferase-like (Major domain)"/>
    <property type="match status" value="1"/>
</dbReference>
<evidence type="ECO:0000313" key="3">
    <source>
        <dbReference type="EMBL" id="MFB5945866.1"/>
    </source>
</evidence>
<keyword evidence="1" id="KW-0663">Pyridoxal phosphate</keyword>
<dbReference type="PANTHER" id="PTHR43586:SF15">
    <property type="entry name" value="BLR3095 PROTEIN"/>
    <property type="match status" value="1"/>
</dbReference>
<dbReference type="InterPro" id="IPR015421">
    <property type="entry name" value="PyrdxlP-dep_Trfase_major"/>
</dbReference>
<keyword evidence="3" id="KW-0032">Aminotransferase</keyword>
<evidence type="ECO:0000313" key="4">
    <source>
        <dbReference type="Proteomes" id="UP001580928"/>
    </source>
</evidence>
<dbReference type="EMBL" id="JBBVGT010000002">
    <property type="protein sequence ID" value="MFB5945866.1"/>
    <property type="molecule type" value="Genomic_DNA"/>
</dbReference>
<reference evidence="3 4" key="1">
    <citation type="submission" date="2024-04" db="EMBL/GenBank/DDBJ databases">
        <title>Albibacterium profundi sp. nov., isolated from sediment of the Challenger Deep of Mariana Trench.</title>
        <authorList>
            <person name="Wang Y."/>
        </authorList>
    </citation>
    <scope>NUCLEOTIDE SEQUENCE [LARGE SCALE GENOMIC DNA]</scope>
    <source>
        <strain evidence="3 4">RHL897</strain>
    </source>
</reference>
<name>A0ABV5CE87_9SPHI</name>
<accession>A0ABV5CE87</accession>
<dbReference type="GO" id="GO:0008483">
    <property type="term" value="F:transaminase activity"/>
    <property type="evidence" value="ECO:0007669"/>
    <property type="project" value="UniProtKB-KW"/>
</dbReference>
<dbReference type="InterPro" id="IPR000192">
    <property type="entry name" value="Aminotrans_V_dom"/>
</dbReference>
<evidence type="ECO:0000259" key="2">
    <source>
        <dbReference type="Pfam" id="PF00266"/>
    </source>
</evidence>
<dbReference type="SUPFAM" id="SSF53383">
    <property type="entry name" value="PLP-dependent transferases"/>
    <property type="match status" value="1"/>
</dbReference>
<dbReference type="InterPro" id="IPR015424">
    <property type="entry name" value="PyrdxlP-dep_Trfase"/>
</dbReference>
<proteinExistence type="predicted"/>
<gene>
    <name evidence="3" type="ORF">WKR92_08465</name>
</gene>
<dbReference type="Proteomes" id="UP001580928">
    <property type="component" value="Unassembled WGS sequence"/>
</dbReference>